<feature type="binding site" description="proximal binding residue" evidence="5">
    <location>
        <position position="99"/>
    </location>
    <ligand>
        <name>heme</name>
        <dbReference type="ChEBI" id="CHEBI:30413"/>
    </ligand>
    <ligandPart>
        <name>Fe</name>
        <dbReference type="ChEBI" id="CHEBI:18248"/>
    </ligandPart>
</feature>
<evidence type="ECO:0000256" key="5">
    <source>
        <dbReference type="PIRSR" id="PIRSR036488-1"/>
    </source>
</evidence>
<sequence length="150" mass="16265">MALTKAEQDNLLKELGPHVATPDGILKTGLGAYAALFHAHPEYIENFSRLRGLNKDNVMQSEGVKHLARTLTEALVGMLKAASNEAELEKLLAQSAHDHTSRNVTKNQLMSGEPVFIHYFQGLLTDSANKAAVEKFLKHVFPAVAAGCSS</sequence>
<evidence type="ECO:0000256" key="6">
    <source>
        <dbReference type="RuleBase" id="RU000356"/>
    </source>
</evidence>
<dbReference type="Gene3D" id="1.10.490.10">
    <property type="entry name" value="Globins"/>
    <property type="match status" value="1"/>
</dbReference>
<evidence type="ECO:0000259" key="7">
    <source>
        <dbReference type="PROSITE" id="PS01033"/>
    </source>
</evidence>
<evidence type="ECO:0000313" key="8">
    <source>
        <dbReference type="EMBL" id="CAL5136717.1"/>
    </source>
</evidence>
<evidence type="ECO:0000256" key="4">
    <source>
        <dbReference type="ARBA" id="ARBA00023004"/>
    </source>
</evidence>
<dbReference type="InterPro" id="IPR000971">
    <property type="entry name" value="Globin"/>
</dbReference>
<proteinExistence type="inferred from homology"/>
<dbReference type="GO" id="GO:0005344">
    <property type="term" value="F:oxygen carrier activity"/>
    <property type="evidence" value="ECO:0007669"/>
    <property type="project" value="UniProtKB-KW"/>
</dbReference>
<keyword evidence="1 6" id="KW-0813">Transport</keyword>
<dbReference type="EMBL" id="CAXLJL010000345">
    <property type="protein sequence ID" value="CAL5136717.1"/>
    <property type="molecule type" value="Genomic_DNA"/>
</dbReference>
<dbReference type="CDD" id="cd01040">
    <property type="entry name" value="Mb-like"/>
    <property type="match status" value="1"/>
</dbReference>
<keyword evidence="3 5" id="KW-0479">Metal-binding</keyword>
<comment type="similarity">
    <text evidence="6">Belongs to the globin family.</text>
</comment>
<keyword evidence="4 5" id="KW-0408">Iron</keyword>
<keyword evidence="6" id="KW-0561">Oxygen transport</keyword>
<evidence type="ECO:0000256" key="3">
    <source>
        <dbReference type="ARBA" id="ARBA00022723"/>
    </source>
</evidence>
<accession>A0AAV2TMQ6</accession>
<dbReference type="GO" id="GO:0020037">
    <property type="term" value="F:heme binding"/>
    <property type="evidence" value="ECO:0007669"/>
    <property type="project" value="InterPro"/>
</dbReference>
<dbReference type="InterPro" id="IPR011406">
    <property type="entry name" value="Globin_trematode"/>
</dbReference>
<organism evidence="8 9">
    <name type="scientific">Calicophoron daubneyi</name>
    <name type="common">Rumen fluke</name>
    <name type="synonym">Paramphistomum daubneyi</name>
    <dbReference type="NCBI Taxonomy" id="300641"/>
    <lineage>
        <taxon>Eukaryota</taxon>
        <taxon>Metazoa</taxon>
        <taxon>Spiralia</taxon>
        <taxon>Lophotrochozoa</taxon>
        <taxon>Platyhelminthes</taxon>
        <taxon>Trematoda</taxon>
        <taxon>Digenea</taxon>
        <taxon>Plagiorchiida</taxon>
        <taxon>Pronocephalata</taxon>
        <taxon>Paramphistomoidea</taxon>
        <taxon>Paramphistomidae</taxon>
        <taxon>Calicophoron</taxon>
    </lineage>
</organism>
<name>A0AAV2TMQ6_CALDB</name>
<dbReference type="InterPro" id="IPR012292">
    <property type="entry name" value="Globin/Proto"/>
</dbReference>
<dbReference type="PIRSF" id="PIRSF036488">
    <property type="entry name" value="Myoglobin_tremt"/>
    <property type="match status" value="1"/>
</dbReference>
<gene>
    <name evidence="8" type="ORF">CDAUBV1_LOCUS10836</name>
</gene>
<dbReference type="InterPro" id="IPR044399">
    <property type="entry name" value="Mb-like_M"/>
</dbReference>
<evidence type="ECO:0000256" key="1">
    <source>
        <dbReference type="ARBA" id="ARBA00022448"/>
    </source>
</evidence>
<evidence type="ECO:0000313" key="9">
    <source>
        <dbReference type="Proteomes" id="UP001497525"/>
    </source>
</evidence>
<dbReference type="Proteomes" id="UP001497525">
    <property type="component" value="Unassembled WGS sequence"/>
</dbReference>
<comment type="caution">
    <text evidence="8">The sequence shown here is derived from an EMBL/GenBank/DDBJ whole genome shotgun (WGS) entry which is preliminary data.</text>
</comment>
<feature type="domain" description="Globin" evidence="7">
    <location>
        <begin position="2"/>
        <end position="149"/>
    </location>
</feature>
<dbReference type="GO" id="GO:0005506">
    <property type="term" value="F:iron ion binding"/>
    <property type="evidence" value="ECO:0007669"/>
    <property type="project" value="InterPro"/>
</dbReference>
<keyword evidence="2 5" id="KW-0349">Heme</keyword>
<protein>
    <recommendedName>
        <fullName evidence="7">Globin domain-containing protein</fullName>
    </recommendedName>
</protein>
<dbReference type="InterPro" id="IPR009050">
    <property type="entry name" value="Globin-like_sf"/>
</dbReference>
<dbReference type="Pfam" id="PF00042">
    <property type="entry name" value="Globin"/>
    <property type="match status" value="1"/>
</dbReference>
<reference evidence="8" key="1">
    <citation type="submission" date="2024-06" db="EMBL/GenBank/DDBJ databases">
        <authorList>
            <person name="Liu X."/>
            <person name="Lenzi L."/>
            <person name="Haldenby T S."/>
            <person name="Uol C."/>
        </authorList>
    </citation>
    <scope>NUCLEOTIDE SEQUENCE</scope>
</reference>
<dbReference type="SUPFAM" id="SSF46458">
    <property type="entry name" value="Globin-like"/>
    <property type="match status" value="1"/>
</dbReference>
<dbReference type="GO" id="GO:0019825">
    <property type="term" value="F:oxygen binding"/>
    <property type="evidence" value="ECO:0007669"/>
    <property type="project" value="InterPro"/>
</dbReference>
<dbReference type="AlphaFoldDB" id="A0AAV2TMQ6"/>
<dbReference type="PROSITE" id="PS01033">
    <property type="entry name" value="GLOBIN"/>
    <property type="match status" value="1"/>
</dbReference>
<evidence type="ECO:0000256" key="2">
    <source>
        <dbReference type="ARBA" id="ARBA00022617"/>
    </source>
</evidence>